<keyword evidence="3" id="KW-0969">Cilium</keyword>
<dbReference type="InterPro" id="IPR002901">
    <property type="entry name" value="MGlyc_endo_b_GlcNAc-like_dom"/>
</dbReference>
<name>A0ABV0IMY2_9NEIS</name>
<dbReference type="EMBL" id="JBDXMI010000001">
    <property type="protein sequence ID" value="MEO9382656.1"/>
    <property type="molecule type" value="Genomic_DNA"/>
</dbReference>
<reference evidence="3 4" key="1">
    <citation type="submission" date="2024-05" db="EMBL/GenBank/DDBJ databases">
        <authorList>
            <person name="De Oliveira J.P."/>
            <person name="Noriler S.A."/>
            <person name="De Oliveira A.G."/>
            <person name="Sipoli D.S."/>
        </authorList>
    </citation>
    <scope>NUCLEOTIDE SEQUENCE [LARGE SCALE GENOMIC DNA]</scope>
    <source>
        <strain evidence="3 4">LABIM192</strain>
    </source>
</reference>
<dbReference type="SMART" id="SM00047">
    <property type="entry name" value="LYZ2"/>
    <property type="match status" value="1"/>
</dbReference>
<dbReference type="PRINTS" id="PR01002">
    <property type="entry name" value="FLGFLGJ"/>
</dbReference>
<keyword evidence="3" id="KW-0966">Cell projection</keyword>
<feature type="domain" description="Mannosyl-glycoprotein endo-beta-N-acetylglucosamidase-like" evidence="2">
    <location>
        <begin position="81"/>
        <end position="236"/>
    </location>
</feature>
<evidence type="ECO:0000259" key="2">
    <source>
        <dbReference type="SMART" id="SM00047"/>
    </source>
</evidence>
<organism evidence="3 4">
    <name type="scientific">Chromobacterium phragmitis</name>
    <dbReference type="NCBI Taxonomy" id="2202141"/>
    <lineage>
        <taxon>Bacteria</taxon>
        <taxon>Pseudomonadati</taxon>
        <taxon>Pseudomonadota</taxon>
        <taxon>Betaproteobacteria</taxon>
        <taxon>Neisseriales</taxon>
        <taxon>Chromobacteriaceae</taxon>
        <taxon>Chromobacterium</taxon>
    </lineage>
</organism>
<evidence type="ECO:0000256" key="1">
    <source>
        <dbReference type="ARBA" id="ARBA00022801"/>
    </source>
</evidence>
<dbReference type="PANTHER" id="PTHR33308">
    <property type="entry name" value="PEPTIDOGLYCAN HYDROLASE FLGJ"/>
    <property type="match status" value="1"/>
</dbReference>
<dbReference type="Gene3D" id="2.10.70.40">
    <property type="entry name" value="peptidoglycan hydrolase"/>
    <property type="match status" value="1"/>
</dbReference>
<proteinExistence type="predicted"/>
<evidence type="ECO:0000313" key="4">
    <source>
        <dbReference type="Proteomes" id="UP001462502"/>
    </source>
</evidence>
<dbReference type="PANTHER" id="PTHR33308:SF9">
    <property type="entry name" value="PEPTIDOGLYCAN HYDROLASE FLGJ"/>
    <property type="match status" value="1"/>
</dbReference>
<comment type="caution">
    <text evidence="3">The sequence shown here is derived from an EMBL/GenBank/DDBJ whole genome shotgun (WGS) entry which is preliminary data.</text>
</comment>
<dbReference type="NCBIfam" id="TIGR02541">
    <property type="entry name" value="flagell_FlgJ"/>
    <property type="match status" value="1"/>
</dbReference>
<keyword evidence="1 3" id="KW-0378">Hydrolase</keyword>
<accession>A0ABV0IMY2</accession>
<dbReference type="RefSeq" id="WP_347949574.1">
    <property type="nucleotide sequence ID" value="NZ_JBDXMI010000001.1"/>
</dbReference>
<dbReference type="InterPro" id="IPR051056">
    <property type="entry name" value="Glycosyl_Hydrolase_73"/>
</dbReference>
<dbReference type="InterPro" id="IPR013377">
    <property type="entry name" value="FlgJ"/>
</dbReference>
<evidence type="ECO:0000313" key="3">
    <source>
        <dbReference type="EMBL" id="MEO9382656.1"/>
    </source>
</evidence>
<gene>
    <name evidence="3" type="primary">flgJ</name>
    <name evidence="3" type="ORF">ABI908_00800</name>
</gene>
<dbReference type="Pfam" id="PF01832">
    <property type="entry name" value="Glucosaminidase"/>
    <property type="match status" value="1"/>
</dbReference>
<sequence length="237" mass="25295">MFTRRSDMDGAPAAGWGADRVALPLDLPSDGAGFAEQFAGVRSEVERYIANGEAGAVPALSPEAWRVRQQLGGGAIDAAFAPKDKQAFVEEMLPHAQAAAARLGVAPDVILAHAALESGWGRKPLVRGDGSNSHNLFGIKADSRWRGDAAAAMTTEFIHGQKQSRVESFRAYPDYRAAFDDYANLLASNPRYRAALGVGGDAEAFASALARGGYATDPDYASKLAGVARLFRRGWWR</sequence>
<keyword evidence="4" id="KW-1185">Reference proteome</keyword>
<dbReference type="Proteomes" id="UP001462502">
    <property type="component" value="Unassembled WGS sequence"/>
</dbReference>
<dbReference type="GO" id="GO:0016787">
    <property type="term" value="F:hydrolase activity"/>
    <property type="evidence" value="ECO:0007669"/>
    <property type="project" value="UniProtKB-KW"/>
</dbReference>
<dbReference type="Gene3D" id="1.10.530.10">
    <property type="match status" value="1"/>
</dbReference>
<keyword evidence="3" id="KW-0282">Flagellum</keyword>
<protein>
    <submittedName>
        <fullName evidence="3">Flagellar assembly peptidoglycan hydrolase FlgJ</fullName>
    </submittedName>
</protein>